<evidence type="ECO:0000256" key="3">
    <source>
        <dbReference type="PROSITE-ProRule" id="PRU00708"/>
    </source>
</evidence>
<dbReference type="NCBIfam" id="TIGR00756">
    <property type="entry name" value="PPR"/>
    <property type="match status" value="3"/>
</dbReference>
<accession>A0AAV8Q682</accession>
<protein>
    <recommendedName>
        <fullName evidence="7">Pentacotripeptide-repeat region of PRORP domain-containing protein</fullName>
    </recommendedName>
</protein>
<feature type="region of interest" description="Disordered" evidence="4">
    <location>
        <begin position="55"/>
        <end position="79"/>
    </location>
</feature>
<evidence type="ECO:0000256" key="4">
    <source>
        <dbReference type="SAM" id="MobiDB-lite"/>
    </source>
</evidence>
<gene>
    <name evidence="5" type="ORF">OPV22_030488</name>
</gene>
<dbReference type="InterPro" id="IPR011990">
    <property type="entry name" value="TPR-like_helical_dom_sf"/>
</dbReference>
<dbReference type="Gene3D" id="1.25.40.10">
    <property type="entry name" value="Tetratricopeptide repeat domain"/>
    <property type="match status" value="2"/>
</dbReference>
<dbReference type="PANTHER" id="PTHR47936">
    <property type="entry name" value="PPR_LONG DOMAIN-CONTAINING PROTEIN"/>
    <property type="match status" value="1"/>
</dbReference>
<feature type="compositionally biased region" description="Basic residues" evidence="4">
    <location>
        <begin position="65"/>
        <end position="79"/>
    </location>
</feature>
<evidence type="ECO:0000256" key="2">
    <source>
        <dbReference type="ARBA" id="ARBA00022737"/>
    </source>
</evidence>
<evidence type="ECO:0000313" key="5">
    <source>
        <dbReference type="EMBL" id="KAJ8467936.1"/>
    </source>
</evidence>
<dbReference type="PANTHER" id="PTHR47936:SF3">
    <property type="entry name" value="PENTACOTRIPEPTIDE-REPEAT REGION OF PRORP DOMAIN-CONTAINING PROTEIN"/>
    <property type="match status" value="1"/>
</dbReference>
<proteinExistence type="inferred from homology"/>
<comment type="caution">
    <text evidence="5">The sequence shown here is derived from an EMBL/GenBank/DDBJ whole genome shotgun (WGS) entry which is preliminary data.</text>
</comment>
<feature type="repeat" description="PPR" evidence="3">
    <location>
        <begin position="247"/>
        <end position="281"/>
    </location>
</feature>
<feature type="repeat" description="PPR" evidence="3">
    <location>
        <begin position="317"/>
        <end position="351"/>
    </location>
</feature>
<evidence type="ECO:0008006" key="7">
    <source>
        <dbReference type="Google" id="ProtNLM"/>
    </source>
</evidence>
<comment type="similarity">
    <text evidence="1">Belongs to the PPR family. P subfamily.</text>
</comment>
<dbReference type="Pfam" id="PF13041">
    <property type="entry name" value="PPR_2"/>
    <property type="match status" value="1"/>
</dbReference>
<feature type="compositionally biased region" description="Low complexity" evidence="4">
    <location>
        <begin position="55"/>
        <end position="64"/>
    </location>
</feature>
<keyword evidence="2" id="KW-0677">Repeat</keyword>
<evidence type="ECO:0000313" key="6">
    <source>
        <dbReference type="Proteomes" id="UP001222027"/>
    </source>
</evidence>
<dbReference type="Pfam" id="PF01535">
    <property type="entry name" value="PPR"/>
    <property type="match status" value="1"/>
</dbReference>
<dbReference type="Proteomes" id="UP001222027">
    <property type="component" value="Unassembled WGS sequence"/>
</dbReference>
<dbReference type="EMBL" id="JAQQAF010000008">
    <property type="protein sequence ID" value="KAJ8467936.1"/>
    <property type="molecule type" value="Genomic_DNA"/>
</dbReference>
<feature type="repeat" description="PPR" evidence="3">
    <location>
        <begin position="387"/>
        <end position="421"/>
    </location>
</feature>
<dbReference type="InterPro" id="IPR002885">
    <property type="entry name" value="PPR_rpt"/>
</dbReference>
<sequence>MRPGLRIGSLRRTLISFRAPKPHPDRFCPLSSSSQSASCSSRSLLSSFNRAALPSRRSLSSSSRVPRRPHTSRMNRTPRLRRVDPCVVSEIVAWISGDSDDLESKLRLLNRSPSHALVSETLRALNDRGVPAFRFFGWVLGSYPDFRPNSEAYNLIVLNLGLFDDYSTMHRVFDEISSKGYCLTVKALSFLAARGADVIKDSVRELVELLRRVGGSCRGSGIFSLIKLLCSMNAFDLAISVIEETARISYYNVLIAAKCRNLDFQGARDVFDEMRRIGCDPNTKSYNYLLGSLFKNKRVVEACELLQAMEDLGYLPDSATFEVILVHACKANRMSFAIKFVDQMLSEGSKPSLATHAAFIKGYFWSGHAEDAYQYVVDMSMKDKCSVNMNFSLLAKLYCVSGRIEEAGRILYEMMGKGLKPNFPVYMRFISSENSQQFFMSLAGKTGSMKVVNMNGGLILEHISTPGAHLNFSSAHLGHGHLGSDHLSSSSCSCLGHNHFVPLMENQLTRLHCASSKSPHPIVRGHLPFLPHAIFPEKVNKSSGTGFHILPTKQEQKEHMQLDIGKKSSWSESGLLSRFLTGAELFWPLSNPFLFVERQISSSRRNASFAIYPSGVVFPCSCCLDGIQEFISSGRKTRTEKL</sequence>
<name>A0AAV8Q682_ENSVE</name>
<dbReference type="AlphaFoldDB" id="A0AAV8Q682"/>
<reference evidence="5 6" key="1">
    <citation type="submission" date="2022-12" db="EMBL/GenBank/DDBJ databases">
        <title>Chromosome-scale assembly of the Ensete ventricosum genome.</title>
        <authorList>
            <person name="Dussert Y."/>
            <person name="Stocks J."/>
            <person name="Wendawek A."/>
            <person name="Woldeyes F."/>
            <person name="Nichols R.A."/>
            <person name="Borrell J.S."/>
        </authorList>
    </citation>
    <scope>NUCLEOTIDE SEQUENCE [LARGE SCALE GENOMIC DNA]</scope>
    <source>
        <strain evidence="6">cv. Maze</strain>
        <tissue evidence="5">Seeds</tissue>
    </source>
</reference>
<dbReference type="PROSITE" id="PS51375">
    <property type="entry name" value="PPR"/>
    <property type="match status" value="4"/>
</dbReference>
<feature type="repeat" description="PPR" evidence="3">
    <location>
        <begin position="282"/>
        <end position="316"/>
    </location>
</feature>
<organism evidence="5 6">
    <name type="scientific">Ensete ventricosum</name>
    <name type="common">Abyssinian banana</name>
    <name type="synonym">Musa ensete</name>
    <dbReference type="NCBI Taxonomy" id="4639"/>
    <lineage>
        <taxon>Eukaryota</taxon>
        <taxon>Viridiplantae</taxon>
        <taxon>Streptophyta</taxon>
        <taxon>Embryophyta</taxon>
        <taxon>Tracheophyta</taxon>
        <taxon>Spermatophyta</taxon>
        <taxon>Magnoliopsida</taxon>
        <taxon>Liliopsida</taxon>
        <taxon>Zingiberales</taxon>
        <taxon>Musaceae</taxon>
        <taxon>Ensete</taxon>
    </lineage>
</organism>
<keyword evidence="6" id="KW-1185">Reference proteome</keyword>
<evidence type="ECO:0000256" key="1">
    <source>
        <dbReference type="ARBA" id="ARBA00007626"/>
    </source>
</evidence>